<feature type="domain" description="BP28 C-terminal" evidence="7">
    <location>
        <begin position="1836"/>
        <end position="2008"/>
    </location>
</feature>
<sequence>MAGTSISSQLQAIKTVLNASTDPEPGKRRPLTRPSILFDAKAAADIDLDTILDIALSGLEFLITMEERFRNYKNDLFSYQSKELDRELVGQEENNRINASISSYLRLLSGYLESHSALKTLEYLIRRYKVHVYNAEDLILCALPYHDTHVFVQIVQLINPGNSRWRFLDGVKASGARLPREVIVQQCIRDVGVLEAICNYATPVKKIQPSKHVVGFCTAVIFEFLGGVNVDSDTVKRILPYVSSGLQAGARGLNQKAGALMIVSLLAQKAALAPSVVKSLLHLVADVARADAKERSDLQWLRMSFMTLITIVQLQSVELIPKKTMDVLSEIRDISWILLGLTEDFKIDKFLAVFLDSLVEYSAVDDLCHRSLLSIIETVPLKAYVDRMVSRLLVMRMKLSQAKNNLASSESGSHGKQILVSICEKYPNESRGAFYCFLKDAKIQSKKVSSSYDLLCTILDEHLKSSEEIPDPKIFFALEHSEAEIRKSAVLSLDVVNILKEKAVGSKKFDAIQDALIRRLYDDDLNVVLAVLNLKDLSEVLSSPLLIEALQHVLHRCLKSLLSSPSANTSVPGNAALSCLQQLVTNFKDQEHYAMTLATAIFPLLLIRHKTWRLNLKALELAKELKWPFYENLVFPGSEKKLEPGRISSINFDNINKLAETFSLSPDEYMTWLVKCYNSHELSKTLFFLVLSQSLKMLKMDAGQFSAFFDSCFPIVKNEWEVLESPAISAVQSKKRILDGDCKGILEDLTDADISDLNAEILACLFLRLSEAFVARAPEDVSLDMKGKWASMLEDLFLFFACHSADAFKKHLEYLLTPFKISLTKIILKLFTEEGVPSAAQIESLHSFSHICSQFDESSALQLLADFSYILVPLSSDNQNVRVAAMSCIEELAALWSRISRTGNDGVRLHFLGELLCLIMQQKKMILSDKNLLASLLTSLLGSSSDSLLVQHAIGERFNESTKDDILVFMLEHTLRLPAHAKLKVLSLVKGVGIKLLSISGVRSLLNDLLESRHRYYLGDGKLYHKLSKSEVDILCLLLESCARATSSREAHDVGDFILKALQVNGAEDPAVLEPCKVVLRNISSSLYGDMKIETQELIFRNLLVLFRSAHVDIQNSARDTLLRINLNFSIVGRVLDSILDQNSCPVPSAHGKKKKKSVKSQDLHQCSDATWKRGNILSLLSSFLDVLLMKKDIDNRTSLVGPLFKLLHLILANDGWMLKGAADQDKAHLASSGSPPTVSDATGYIQQTLLLALEDICASFGNDGPQKDNIHNIDLQQLVSCARSSSDPVTRNHAFALITTLVNVIPDQVLGQMLDILTAIGESTVTQWDSYSQRVFEGLISAIIPCWLSRTNNPDELLQIFVDVLPQVAGHRRLSIIAYILRTLGEAESLGSLLFLLFRSLISRKSSLGLLVHEQSLEHWTFIITKQWEYEFAVQLCEQYSCTIWLPSLILALQKIGSNTLSEDTFMQILVAMQFVADKLRDPEISYKLELEEDLDHIQSMVGELMEQGVCHLELADLKKKHIDVPVVIKSELKEYIRSVLKTLTKGLLPSSYFKIIIKLIDHVDRNVRKKALGLLCETVKDLGTSAKVEKKGFMSSVRSLWLDLNETSRESFEDLCLKILTLLDASDDVSSTSLKLAAVSALEILASRFSSNDRVFSTCLGSVCRRICSDNSALSIHCLRATGALVNALGPRALPELPSVMEGVLRKSRDISSVAAETESIVNGATGSSNSVDSLFMSILLTLEAVVNQLSGFLNPYLGDILRLVVLNPLSFSPSEIKLKLKADVVRKLVTEKIPVRLLLPPVMSMYSDAIKSGESSLSIVFEMLGSLVSSMDRSSVGVYHARIFDLCLLALDLRHQNPASIQNIDVVEQNVINAVVTLTMKLTETMFRPLFIKTMEWSGLNVESDADTPGKANSRAISFYSLVNKLAESHRSLFVPYFKYLVDGCVRGLVDAEDTKTGLTQKKKKAKLSNSTKNGDVSLSLQVWHLRALILSSLHKSFLYDTGSSKFLDSSNFQILLKPIVSQLVVDPPQSIENHPNVPSVKEVDDLLVACVGQMAVTAASDLLWKPLNHEVLMHTRSEKIRPRMLGLRIVKHLLENLKEEYLVLLPETIPFLGELLEDSELSVKSLAQDIIKDMETLSGESLRQYL</sequence>
<dbReference type="Gene3D" id="1.25.10.10">
    <property type="entry name" value="Leucine-rich Repeat Variant"/>
    <property type="match status" value="1"/>
</dbReference>
<evidence type="ECO:0000256" key="4">
    <source>
        <dbReference type="ARBA" id="ARBA00022552"/>
    </source>
</evidence>
<name>A0A2G9H2J2_9LAMI</name>
<accession>A0A2G9H2J2</accession>
<dbReference type="GO" id="GO:0045943">
    <property type="term" value="P:positive regulation of transcription by RNA polymerase I"/>
    <property type="evidence" value="ECO:0007669"/>
    <property type="project" value="TreeGrafter"/>
</dbReference>
<dbReference type="Pfam" id="PF08146">
    <property type="entry name" value="BP28CT"/>
    <property type="match status" value="1"/>
</dbReference>
<comment type="similarity">
    <text evidence="2">Belongs to the HEATR1/UTP10 family.</text>
</comment>
<evidence type="ECO:0000259" key="7">
    <source>
        <dbReference type="SMART" id="SM01036"/>
    </source>
</evidence>
<dbReference type="InterPro" id="IPR022125">
    <property type="entry name" value="U3snoRNP10_N"/>
</dbReference>
<dbReference type="GO" id="GO:0034455">
    <property type="term" value="C:t-UTP complex"/>
    <property type="evidence" value="ECO:0007669"/>
    <property type="project" value="TreeGrafter"/>
</dbReference>
<dbReference type="SUPFAM" id="SSF48371">
    <property type="entry name" value="ARM repeat"/>
    <property type="match status" value="3"/>
</dbReference>
<dbReference type="OrthoDB" id="31183at2759"/>
<evidence type="ECO:0000256" key="1">
    <source>
        <dbReference type="ARBA" id="ARBA00004604"/>
    </source>
</evidence>
<comment type="subcellular location">
    <subcellularLocation>
        <location evidence="1">Nucleus</location>
        <location evidence="1">Nucleolus</location>
    </subcellularLocation>
</comment>
<organism evidence="8 9">
    <name type="scientific">Handroanthus impetiginosus</name>
    <dbReference type="NCBI Taxonomy" id="429701"/>
    <lineage>
        <taxon>Eukaryota</taxon>
        <taxon>Viridiplantae</taxon>
        <taxon>Streptophyta</taxon>
        <taxon>Embryophyta</taxon>
        <taxon>Tracheophyta</taxon>
        <taxon>Spermatophyta</taxon>
        <taxon>Magnoliopsida</taxon>
        <taxon>eudicotyledons</taxon>
        <taxon>Gunneridae</taxon>
        <taxon>Pentapetalae</taxon>
        <taxon>asterids</taxon>
        <taxon>lamiids</taxon>
        <taxon>Lamiales</taxon>
        <taxon>Bignoniaceae</taxon>
        <taxon>Crescentiina</taxon>
        <taxon>Tabebuia alliance</taxon>
        <taxon>Handroanthus</taxon>
    </lineage>
</organism>
<dbReference type="STRING" id="429701.A0A2G9H2J2"/>
<dbReference type="Pfam" id="PF12397">
    <property type="entry name" value="U3snoRNP10"/>
    <property type="match status" value="1"/>
</dbReference>
<keyword evidence="4" id="KW-0698">rRNA processing</keyword>
<comment type="caution">
    <text evidence="8">The sequence shown here is derived from an EMBL/GenBank/DDBJ whole genome shotgun (WGS) entry which is preliminary data.</text>
</comment>
<dbReference type="Proteomes" id="UP000231279">
    <property type="component" value="Unassembled WGS sequence"/>
</dbReference>
<dbReference type="InterPro" id="IPR011989">
    <property type="entry name" value="ARM-like"/>
</dbReference>
<keyword evidence="9" id="KW-1185">Reference proteome</keyword>
<dbReference type="Pfam" id="PF24477">
    <property type="entry name" value="ARM_At3g06530"/>
    <property type="match status" value="1"/>
</dbReference>
<dbReference type="GO" id="GO:0030515">
    <property type="term" value="F:snoRNA binding"/>
    <property type="evidence" value="ECO:0007669"/>
    <property type="project" value="TreeGrafter"/>
</dbReference>
<dbReference type="InterPro" id="IPR012954">
    <property type="entry name" value="BP28_C_dom"/>
</dbReference>
<evidence type="ECO:0000256" key="6">
    <source>
        <dbReference type="ARBA" id="ARBA00023274"/>
    </source>
</evidence>
<evidence type="ECO:0000256" key="3">
    <source>
        <dbReference type="ARBA" id="ARBA00022517"/>
    </source>
</evidence>
<proteinExistence type="inferred from homology"/>
<dbReference type="SMART" id="SM01036">
    <property type="entry name" value="BP28CT"/>
    <property type="match status" value="1"/>
</dbReference>
<dbReference type="EMBL" id="NKXS01002872">
    <property type="protein sequence ID" value="PIN11747.1"/>
    <property type="molecule type" value="Genomic_DNA"/>
</dbReference>
<keyword evidence="5" id="KW-0539">Nucleus</keyword>
<dbReference type="Pfam" id="PF23243">
    <property type="entry name" value="HEAT_HEATR1"/>
    <property type="match status" value="1"/>
</dbReference>
<gene>
    <name evidence="8" type="ORF">CDL12_15648</name>
</gene>
<keyword evidence="3" id="KW-0690">Ribosome biogenesis</keyword>
<protein>
    <recommendedName>
        <fullName evidence="7">BP28 C-terminal domain-containing protein</fullName>
    </recommendedName>
</protein>
<keyword evidence="6" id="KW-0687">Ribonucleoprotein</keyword>
<dbReference type="InterPro" id="IPR040191">
    <property type="entry name" value="UTP10"/>
</dbReference>
<dbReference type="PANTHER" id="PTHR13457">
    <property type="entry name" value="BAP28"/>
    <property type="match status" value="1"/>
</dbReference>
<dbReference type="InterPro" id="IPR016024">
    <property type="entry name" value="ARM-type_fold"/>
</dbReference>
<reference evidence="9" key="1">
    <citation type="journal article" date="2018" name="Gigascience">
        <title>Genome assembly of the Pink Ipe (Handroanthus impetiginosus, Bignoniaceae), a highly valued, ecologically keystone Neotropical timber forest tree.</title>
        <authorList>
            <person name="Silva-Junior O.B."/>
            <person name="Grattapaglia D."/>
            <person name="Novaes E."/>
            <person name="Collevatti R.G."/>
        </authorList>
    </citation>
    <scope>NUCLEOTIDE SEQUENCE [LARGE SCALE GENOMIC DNA]</scope>
    <source>
        <strain evidence="9">cv. UFG-1</strain>
    </source>
</reference>
<dbReference type="GO" id="GO:0032040">
    <property type="term" value="C:small-subunit processome"/>
    <property type="evidence" value="ECO:0007669"/>
    <property type="project" value="TreeGrafter"/>
</dbReference>
<evidence type="ECO:0000313" key="9">
    <source>
        <dbReference type="Proteomes" id="UP000231279"/>
    </source>
</evidence>
<dbReference type="GO" id="GO:0000462">
    <property type="term" value="P:maturation of SSU-rRNA from tricistronic rRNA transcript (SSU-rRNA, 5.8S rRNA, LSU-rRNA)"/>
    <property type="evidence" value="ECO:0007669"/>
    <property type="project" value="TreeGrafter"/>
</dbReference>
<evidence type="ECO:0000256" key="2">
    <source>
        <dbReference type="ARBA" id="ARBA00010559"/>
    </source>
</evidence>
<evidence type="ECO:0000313" key="8">
    <source>
        <dbReference type="EMBL" id="PIN11747.1"/>
    </source>
</evidence>
<evidence type="ECO:0000256" key="5">
    <source>
        <dbReference type="ARBA" id="ARBA00023242"/>
    </source>
</evidence>
<dbReference type="PANTHER" id="PTHR13457:SF1">
    <property type="entry name" value="HEAT REPEAT-CONTAINING PROTEIN 1"/>
    <property type="match status" value="1"/>
</dbReference>
<dbReference type="InterPro" id="IPR056473">
    <property type="entry name" value="HEAT_Utp10/HEAT1"/>
</dbReference>
<dbReference type="GO" id="GO:0030686">
    <property type="term" value="C:90S preribosome"/>
    <property type="evidence" value="ECO:0007669"/>
    <property type="project" value="TreeGrafter"/>
</dbReference>
<dbReference type="InterPro" id="IPR056384">
    <property type="entry name" value="ARM_At3g06530"/>
</dbReference>